<gene>
    <name evidence="1" type="ORF">DLM_2134</name>
</gene>
<sequence>MLFWLARLGWSPACGPARHQQLLPATVPCRLSPVPGAACLLCLDDPAMQTSRLVQPVACMLVHAP</sequence>
<proteinExistence type="predicted"/>
<dbReference type="EMBL" id="AP018823">
    <property type="protein sequence ID" value="BBF85749.1"/>
    <property type="molecule type" value="Genomic_DNA"/>
</dbReference>
<dbReference type="Proteomes" id="UP000198290">
    <property type="component" value="Chromosome"/>
</dbReference>
<protein>
    <submittedName>
        <fullName evidence="1">Uncharacterized protein</fullName>
    </submittedName>
</protein>
<reference evidence="2" key="1">
    <citation type="journal article" date="2017" name="Biotechnol. Biofuels">
        <title>Evaluation of environmental bacterial communities as a factor affecting the growth of duckweed Lemna minor.</title>
        <authorList>
            <person name="Ishizawa H."/>
            <person name="Kuroda M."/>
            <person name="Morikawa M."/>
            <person name="Ike M."/>
        </authorList>
    </citation>
    <scope>NUCLEOTIDE SEQUENCE [LARGE SCALE GENOMIC DNA]</scope>
    <source>
        <strain evidence="2">H3</strain>
    </source>
</reference>
<reference evidence="1 2" key="2">
    <citation type="journal article" date="2017" name="Genome Announc.">
        <title>Draft genome sequence of Aquitalea magnusonii strain H3, a plant growth-promoting bacterium of duckweed Lemna minor.</title>
        <authorList>
            <person name="Ishizawa H."/>
            <person name="Kuroda M."/>
            <person name="Ike M."/>
        </authorList>
    </citation>
    <scope>NUCLEOTIDE SEQUENCE [LARGE SCALE GENOMIC DNA]</scope>
    <source>
        <strain evidence="1 2">H3</strain>
    </source>
</reference>
<organism evidence="1 2">
    <name type="scientific">Aquitalea magnusonii</name>
    <dbReference type="NCBI Taxonomy" id="332411"/>
    <lineage>
        <taxon>Bacteria</taxon>
        <taxon>Pseudomonadati</taxon>
        <taxon>Pseudomonadota</taxon>
        <taxon>Betaproteobacteria</taxon>
        <taxon>Neisseriales</taxon>
        <taxon>Chromobacteriaceae</taxon>
        <taxon>Aquitalea</taxon>
    </lineage>
</organism>
<evidence type="ECO:0000313" key="2">
    <source>
        <dbReference type="Proteomes" id="UP000198290"/>
    </source>
</evidence>
<name>A0A3G9GGK0_9NEIS</name>
<dbReference type="KEGG" id="amah:DLM_2134"/>
<reference evidence="2" key="3">
    <citation type="journal article" date="2017" name="Plant Physiol. Biochem.">
        <title>Differential oxidative and antioxidative response of duckweed Lemna minor toward plant growth promoting/inhibiting bacteria.</title>
        <authorList>
            <person name="Ishizawa H."/>
            <person name="Kuroda M."/>
            <person name="Morikawa M."/>
            <person name="Ike M."/>
        </authorList>
    </citation>
    <scope>NUCLEOTIDE SEQUENCE [LARGE SCALE GENOMIC DNA]</scope>
    <source>
        <strain evidence="2">H3</strain>
    </source>
</reference>
<evidence type="ECO:0000313" key="1">
    <source>
        <dbReference type="EMBL" id="BBF85749.1"/>
    </source>
</evidence>
<dbReference type="AlphaFoldDB" id="A0A3G9GGK0"/>
<accession>A0A3G9GGK0</accession>
<keyword evidence="2" id="KW-1185">Reference proteome</keyword>